<proteinExistence type="predicted"/>
<evidence type="ECO:0000256" key="1">
    <source>
        <dbReference type="SAM" id="SignalP"/>
    </source>
</evidence>
<comment type="caution">
    <text evidence="2">The sequence shown here is derived from an EMBL/GenBank/DDBJ whole genome shotgun (WGS) entry which is preliminary data.</text>
</comment>
<accession>A0AAU9PZQ3</accession>
<gene>
    <name evidence="2" type="ORF">THF1D04_10759</name>
</gene>
<keyword evidence="1" id="KW-0732">Signal</keyword>
<dbReference type="RefSeq" id="WP_409929993.1">
    <property type="nucleotide sequence ID" value="NZ_CAKMTQ010000001.1"/>
</dbReference>
<dbReference type="Proteomes" id="UP001295420">
    <property type="component" value="Unassembled WGS sequence"/>
</dbReference>
<evidence type="ECO:0000313" key="2">
    <source>
        <dbReference type="EMBL" id="CAH1521312.1"/>
    </source>
</evidence>
<dbReference type="AlphaFoldDB" id="A0AAU9PZQ3"/>
<protein>
    <submittedName>
        <fullName evidence="2">Uncharacterized protein</fullName>
    </submittedName>
</protein>
<feature type="signal peptide" evidence="1">
    <location>
        <begin position="1"/>
        <end position="18"/>
    </location>
</feature>
<organism evidence="2 3">
    <name type="scientific">Vibrio owensii</name>
    <dbReference type="NCBI Taxonomy" id="696485"/>
    <lineage>
        <taxon>Bacteria</taxon>
        <taxon>Pseudomonadati</taxon>
        <taxon>Pseudomonadota</taxon>
        <taxon>Gammaproteobacteria</taxon>
        <taxon>Vibrionales</taxon>
        <taxon>Vibrionaceae</taxon>
        <taxon>Vibrio</taxon>
    </lineage>
</organism>
<name>A0AAU9PZQ3_9VIBR</name>
<sequence>MKKLIAVSTLVFATNTFAAWEVNQNGIALQPSYGNFSNGVALEHDGDEFYISVITLKSAGLDCSPSTPIWMVNETPVRFESFCDQGASRSYPQSEKGMKYVLNEFKTKNSVKIGSNSYSAVGFTKAMNEVKAWDEKMKDAL</sequence>
<feature type="chain" id="PRO_5043874442" evidence="1">
    <location>
        <begin position="19"/>
        <end position="141"/>
    </location>
</feature>
<reference evidence="2" key="1">
    <citation type="submission" date="2022-01" db="EMBL/GenBank/DDBJ databases">
        <authorList>
            <person name="Lagorce A."/>
        </authorList>
    </citation>
    <scope>NUCLEOTIDE SEQUENCE</scope>
    <source>
        <strain evidence="2">Th15_F1_D04</strain>
    </source>
</reference>
<evidence type="ECO:0000313" key="3">
    <source>
        <dbReference type="Proteomes" id="UP001295420"/>
    </source>
</evidence>
<dbReference type="EMBL" id="CAKMTQ010000001">
    <property type="protein sequence ID" value="CAH1521312.1"/>
    <property type="molecule type" value="Genomic_DNA"/>
</dbReference>